<reference evidence="1 2" key="1">
    <citation type="submission" date="2024-01" db="EMBL/GenBank/DDBJ databases">
        <title>The genomes of 5 underutilized Papilionoideae crops provide insights into root nodulation and disease resistanc.</title>
        <authorList>
            <person name="Jiang F."/>
        </authorList>
    </citation>
    <scope>NUCLEOTIDE SEQUENCE [LARGE SCALE GENOMIC DNA]</scope>
    <source>
        <strain evidence="1">DUOXIRENSHENG_FW03</strain>
        <tissue evidence="1">Leaves</tissue>
    </source>
</reference>
<sequence>MQAFVLGELVKQDLIALFALENSLFIGHWRRNLKIIKNSSRAYTWTNRYLLLDRFCSPLQCCDANANASASEGFTFIHFTLQFHYNSETLFVPLPSTVSFHYLSLN</sequence>
<accession>A0AAN9XGP6</accession>
<organism evidence="1 2">
    <name type="scientific">Psophocarpus tetragonolobus</name>
    <name type="common">Winged bean</name>
    <name type="synonym">Dolichos tetragonolobus</name>
    <dbReference type="NCBI Taxonomy" id="3891"/>
    <lineage>
        <taxon>Eukaryota</taxon>
        <taxon>Viridiplantae</taxon>
        <taxon>Streptophyta</taxon>
        <taxon>Embryophyta</taxon>
        <taxon>Tracheophyta</taxon>
        <taxon>Spermatophyta</taxon>
        <taxon>Magnoliopsida</taxon>
        <taxon>eudicotyledons</taxon>
        <taxon>Gunneridae</taxon>
        <taxon>Pentapetalae</taxon>
        <taxon>rosids</taxon>
        <taxon>fabids</taxon>
        <taxon>Fabales</taxon>
        <taxon>Fabaceae</taxon>
        <taxon>Papilionoideae</taxon>
        <taxon>50 kb inversion clade</taxon>
        <taxon>NPAAA clade</taxon>
        <taxon>indigoferoid/millettioid clade</taxon>
        <taxon>Phaseoleae</taxon>
        <taxon>Psophocarpus</taxon>
    </lineage>
</organism>
<evidence type="ECO:0000313" key="1">
    <source>
        <dbReference type="EMBL" id="KAK7391495.1"/>
    </source>
</evidence>
<comment type="caution">
    <text evidence="1">The sequence shown here is derived from an EMBL/GenBank/DDBJ whole genome shotgun (WGS) entry which is preliminary data.</text>
</comment>
<keyword evidence="2" id="KW-1185">Reference proteome</keyword>
<dbReference type="AlphaFoldDB" id="A0AAN9XGP6"/>
<gene>
    <name evidence="1" type="ORF">VNO78_19911</name>
</gene>
<evidence type="ECO:0000313" key="2">
    <source>
        <dbReference type="Proteomes" id="UP001386955"/>
    </source>
</evidence>
<dbReference type="Proteomes" id="UP001386955">
    <property type="component" value="Unassembled WGS sequence"/>
</dbReference>
<name>A0AAN9XGP6_PSOTE</name>
<dbReference type="EMBL" id="JAYMYS010000005">
    <property type="protein sequence ID" value="KAK7391495.1"/>
    <property type="molecule type" value="Genomic_DNA"/>
</dbReference>
<protein>
    <submittedName>
        <fullName evidence="1">Uncharacterized protein</fullName>
    </submittedName>
</protein>
<proteinExistence type="predicted"/>